<reference evidence="3" key="1">
    <citation type="submission" date="2025-08" db="UniProtKB">
        <authorList>
            <consortium name="RefSeq"/>
        </authorList>
    </citation>
    <scope>IDENTIFICATION</scope>
</reference>
<evidence type="ECO:0000313" key="2">
    <source>
        <dbReference type="Proteomes" id="UP000694888"/>
    </source>
</evidence>
<proteinExistence type="predicted"/>
<feature type="compositionally biased region" description="Basic residues" evidence="1">
    <location>
        <begin position="113"/>
        <end position="122"/>
    </location>
</feature>
<dbReference type="Proteomes" id="UP000694888">
    <property type="component" value="Unplaced"/>
</dbReference>
<accession>A0ABM0KAF5</accession>
<evidence type="ECO:0000313" key="3">
    <source>
        <dbReference type="RefSeq" id="XP_005112807.2"/>
    </source>
</evidence>
<protein>
    <submittedName>
        <fullName evidence="3">Uncharacterized protein LOC101862474</fullName>
    </submittedName>
</protein>
<feature type="region of interest" description="Disordered" evidence="1">
    <location>
        <begin position="29"/>
        <end position="53"/>
    </location>
</feature>
<gene>
    <name evidence="3" type="primary">LOC101862474</name>
</gene>
<sequence length="122" mass="14190">MAGRPRRGPANCRQDRRIRLEDGLSRRCVERKVNGDQPRKSDPPTGPDDCPYPLYRETRNVGVFSMTRFIPWTAYSSASTDCRQDQRIVHIDNVEKQEALNDQPQKITATHHFSSRRHWGNQ</sequence>
<organism evidence="2 3">
    <name type="scientific">Aplysia californica</name>
    <name type="common">California sea hare</name>
    <dbReference type="NCBI Taxonomy" id="6500"/>
    <lineage>
        <taxon>Eukaryota</taxon>
        <taxon>Metazoa</taxon>
        <taxon>Spiralia</taxon>
        <taxon>Lophotrochozoa</taxon>
        <taxon>Mollusca</taxon>
        <taxon>Gastropoda</taxon>
        <taxon>Heterobranchia</taxon>
        <taxon>Euthyneura</taxon>
        <taxon>Tectipleura</taxon>
        <taxon>Aplysiida</taxon>
        <taxon>Aplysioidea</taxon>
        <taxon>Aplysiidae</taxon>
        <taxon>Aplysia</taxon>
    </lineage>
</organism>
<feature type="compositionally biased region" description="Basic and acidic residues" evidence="1">
    <location>
        <begin position="29"/>
        <end position="42"/>
    </location>
</feature>
<feature type="region of interest" description="Disordered" evidence="1">
    <location>
        <begin position="97"/>
        <end position="122"/>
    </location>
</feature>
<dbReference type="GeneID" id="101862474"/>
<evidence type="ECO:0000256" key="1">
    <source>
        <dbReference type="SAM" id="MobiDB-lite"/>
    </source>
</evidence>
<name>A0ABM0KAF5_APLCA</name>
<keyword evidence="2" id="KW-1185">Reference proteome</keyword>
<dbReference type="RefSeq" id="XP_005112807.2">
    <property type="nucleotide sequence ID" value="XM_005112750.3"/>
</dbReference>
<feature type="compositionally biased region" description="Polar residues" evidence="1">
    <location>
        <begin position="100"/>
        <end position="112"/>
    </location>
</feature>